<dbReference type="Proteomes" id="UP001141259">
    <property type="component" value="Unassembled WGS sequence"/>
</dbReference>
<dbReference type="AlphaFoldDB" id="A0A9X3AFZ5"/>
<protein>
    <recommendedName>
        <fullName evidence="4">Secreted protein</fullName>
    </recommendedName>
</protein>
<proteinExistence type="predicted"/>
<dbReference type="EMBL" id="JANYMP010000010">
    <property type="protein sequence ID" value="MCS7479387.1"/>
    <property type="molecule type" value="Genomic_DNA"/>
</dbReference>
<evidence type="ECO:0000256" key="1">
    <source>
        <dbReference type="SAM" id="SignalP"/>
    </source>
</evidence>
<evidence type="ECO:0000313" key="2">
    <source>
        <dbReference type="EMBL" id="MCS7479387.1"/>
    </source>
</evidence>
<evidence type="ECO:0000313" key="3">
    <source>
        <dbReference type="Proteomes" id="UP001141259"/>
    </source>
</evidence>
<comment type="caution">
    <text evidence="2">The sequence shown here is derived from an EMBL/GenBank/DDBJ whole genome shotgun (WGS) entry which is preliminary data.</text>
</comment>
<sequence length="138" mass="14650">MRRTIAALAVLAATAPAAQAAGDTADARAKCWTTSARVTAGQHPWTYLHTVSWCGDGTTVTSLTQRAEGTALDGTCTWQGAQETRTPRGDGSWETFSMGDFACRAKEVEVRHVNPWAVVVVHPNGDHEVDSGTVGIEP</sequence>
<gene>
    <name evidence="2" type="ORF">NZH93_21190</name>
</gene>
<feature type="signal peptide" evidence="1">
    <location>
        <begin position="1"/>
        <end position="20"/>
    </location>
</feature>
<evidence type="ECO:0008006" key="4">
    <source>
        <dbReference type="Google" id="ProtNLM"/>
    </source>
</evidence>
<dbReference type="RefSeq" id="WP_259624893.1">
    <property type="nucleotide sequence ID" value="NZ_JANYMP010000010.1"/>
</dbReference>
<organism evidence="2 3">
    <name type="scientific">Umezawaea endophytica</name>
    <dbReference type="NCBI Taxonomy" id="1654476"/>
    <lineage>
        <taxon>Bacteria</taxon>
        <taxon>Bacillati</taxon>
        <taxon>Actinomycetota</taxon>
        <taxon>Actinomycetes</taxon>
        <taxon>Pseudonocardiales</taxon>
        <taxon>Pseudonocardiaceae</taxon>
        <taxon>Umezawaea</taxon>
    </lineage>
</organism>
<feature type="chain" id="PRO_5040978009" description="Secreted protein" evidence="1">
    <location>
        <begin position="21"/>
        <end position="138"/>
    </location>
</feature>
<accession>A0A9X3AFZ5</accession>
<reference evidence="2" key="1">
    <citation type="submission" date="2022-08" db="EMBL/GenBank/DDBJ databases">
        <authorList>
            <person name="Tistechok S."/>
            <person name="Samborskyy M."/>
            <person name="Roman I."/>
        </authorList>
    </citation>
    <scope>NUCLEOTIDE SEQUENCE</scope>
    <source>
        <strain evidence="2">DSM 103496</strain>
    </source>
</reference>
<keyword evidence="1" id="KW-0732">Signal</keyword>
<keyword evidence="3" id="KW-1185">Reference proteome</keyword>
<name>A0A9X3AFZ5_9PSEU</name>